<dbReference type="RefSeq" id="WP_167088205.1">
    <property type="nucleotide sequence ID" value="NZ_WHJG01000016.1"/>
</dbReference>
<sequence>MHDFDQLPGASASVIADAASGDLAWRSANFRLFRLLAFVAIAALLWVALALPAWLGRFGIAVDGNALLAPTLVIAIAGIWIAAWKHRKSQARARLAVLTAQQHRARDAVEALRASLPADCSMLGQNLASVSARMLKVYATGDAQLALALSTMLLEVLASPAFASLGSACPPVRARLDTLRAALCALV</sequence>
<feature type="transmembrane region" description="Helical" evidence="1">
    <location>
        <begin position="35"/>
        <end position="55"/>
    </location>
</feature>
<keyword evidence="1" id="KW-0472">Membrane</keyword>
<evidence type="ECO:0000313" key="3">
    <source>
        <dbReference type="Proteomes" id="UP000621455"/>
    </source>
</evidence>
<evidence type="ECO:0000256" key="1">
    <source>
        <dbReference type="SAM" id="Phobius"/>
    </source>
</evidence>
<accession>A0ABX0NG47</accession>
<gene>
    <name evidence="2" type="ORF">F2P44_16540</name>
</gene>
<evidence type="ECO:0000313" key="2">
    <source>
        <dbReference type="EMBL" id="NHZ80870.1"/>
    </source>
</evidence>
<keyword evidence="3" id="KW-1185">Reference proteome</keyword>
<keyword evidence="1" id="KW-0812">Transmembrane</keyword>
<name>A0ABX0NG47_9BURK</name>
<keyword evidence="1" id="KW-1133">Transmembrane helix</keyword>
<feature type="transmembrane region" description="Helical" evidence="1">
    <location>
        <begin position="67"/>
        <end position="84"/>
    </location>
</feature>
<dbReference type="EMBL" id="WHJG01000016">
    <property type="protein sequence ID" value="NHZ80870.1"/>
    <property type="molecule type" value="Genomic_DNA"/>
</dbReference>
<proteinExistence type="predicted"/>
<organism evidence="2 3">
    <name type="scientific">Massilia frigida</name>
    <dbReference type="NCBI Taxonomy" id="2609281"/>
    <lineage>
        <taxon>Bacteria</taxon>
        <taxon>Pseudomonadati</taxon>
        <taxon>Pseudomonadota</taxon>
        <taxon>Betaproteobacteria</taxon>
        <taxon>Burkholderiales</taxon>
        <taxon>Oxalobacteraceae</taxon>
        <taxon>Telluria group</taxon>
        <taxon>Massilia</taxon>
    </lineage>
</organism>
<dbReference type="Proteomes" id="UP000621455">
    <property type="component" value="Unassembled WGS sequence"/>
</dbReference>
<protein>
    <submittedName>
        <fullName evidence="2">Uncharacterized protein</fullName>
    </submittedName>
</protein>
<reference evidence="2 3" key="1">
    <citation type="submission" date="2019-10" db="EMBL/GenBank/DDBJ databases">
        <title>Taxonomy of Antarctic Massilia spp.: description of Massilia rubra sp. nov., Massilia aquatica sp. nov., Massilia mucilaginosa sp. nov., Massilia frigida sp. nov. isolated from streams, lakes and regoliths.</title>
        <authorList>
            <person name="Holochova P."/>
            <person name="Sedlacek I."/>
            <person name="Kralova S."/>
            <person name="Maslanova I."/>
            <person name="Busse H.-J."/>
            <person name="Stankova E."/>
            <person name="Vrbovska V."/>
            <person name="Kovarovic V."/>
            <person name="Bartak M."/>
            <person name="Svec P."/>
            <person name="Pantucek R."/>
        </authorList>
    </citation>
    <scope>NUCLEOTIDE SEQUENCE [LARGE SCALE GENOMIC DNA]</scope>
    <source>
        <strain evidence="2 3">CCM 8695</strain>
    </source>
</reference>
<comment type="caution">
    <text evidence="2">The sequence shown here is derived from an EMBL/GenBank/DDBJ whole genome shotgun (WGS) entry which is preliminary data.</text>
</comment>